<gene>
    <name evidence="1" type="ORF">CEN91_577</name>
</gene>
<dbReference type="AlphaFoldDB" id="A0A554LG73"/>
<dbReference type="Gene3D" id="3.40.50.2300">
    <property type="match status" value="1"/>
</dbReference>
<evidence type="ECO:0000313" key="2">
    <source>
        <dbReference type="Proteomes" id="UP000315589"/>
    </source>
</evidence>
<sequence>MEKFVLVIDDDEKYLEYMKEILVEAGFRVETACTYEQAIETINTRSAEILGIVCDTVLNDDSNGNTQYGFGILAHVFNTMPKLPFPFIAISSENSMEWHWIENNFTEHEPDPKWQFVPKSASPQDFVETFISLLLLPDE</sequence>
<protein>
    <recommendedName>
        <fullName evidence="3">Response regulatory domain-containing protein</fullName>
    </recommendedName>
</protein>
<dbReference type="CDD" id="cd00156">
    <property type="entry name" value="REC"/>
    <property type="match status" value="1"/>
</dbReference>
<evidence type="ECO:0000313" key="1">
    <source>
        <dbReference type="EMBL" id="TSC91881.1"/>
    </source>
</evidence>
<name>A0A554LG73_9BACT</name>
<dbReference type="EMBL" id="VMGI01000093">
    <property type="protein sequence ID" value="TSC91881.1"/>
    <property type="molecule type" value="Genomic_DNA"/>
</dbReference>
<comment type="caution">
    <text evidence="1">The sequence shown here is derived from an EMBL/GenBank/DDBJ whole genome shotgun (WGS) entry which is preliminary data.</text>
</comment>
<reference evidence="1 2" key="1">
    <citation type="submission" date="2017-07" db="EMBL/GenBank/DDBJ databases">
        <title>Mechanisms for carbon and nitrogen cycling indicate functional differentiation within the Candidate Phyla Radiation.</title>
        <authorList>
            <person name="Danczak R.E."/>
            <person name="Johnston M.D."/>
            <person name="Kenah C."/>
            <person name="Slattery M."/>
            <person name="Wrighton K.C."/>
            <person name="Wilkins M.J."/>
        </authorList>
    </citation>
    <scope>NUCLEOTIDE SEQUENCE [LARGE SCALE GENOMIC DNA]</scope>
    <source>
        <strain evidence="1">Licking1014_85</strain>
    </source>
</reference>
<dbReference type="SUPFAM" id="SSF52172">
    <property type="entry name" value="CheY-like"/>
    <property type="match status" value="1"/>
</dbReference>
<evidence type="ECO:0008006" key="3">
    <source>
        <dbReference type="Google" id="ProtNLM"/>
    </source>
</evidence>
<dbReference type="InterPro" id="IPR011006">
    <property type="entry name" value="CheY-like_superfamily"/>
</dbReference>
<accession>A0A554LG73</accession>
<dbReference type="Proteomes" id="UP000315589">
    <property type="component" value="Unassembled WGS sequence"/>
</dbReference>
<organism evidence="1 2">
    <name type="scientific">Candidatus Berkelbacteria bacterium Licking1014_85</name>
    <dbReference type="NCBI Taxonomy" id="2017148"/>
    <lineage>
        <taxon>Bacteria</taxon>
        <taxon>Candidatus Berkelbacteria</taxon>
    </lineage>
</organism>
<proteinExistence type="predicted"/>